<evidence type="ECO:0000313" key="9">
    <source>
        <dbReference type="Proteomes" id="UP000334340"/>
    </source>
</evidence>
<feature type="domain" description="Sulfatase N-terminal" evidence="7">
    <location>
        <begin position="79"/>
        <end position="490"/>
    </location>
</feature>
<evidence type="ECO:0000256" key="4">
    <source>
        <dbReference type="ARBA" id="ARBA00022837"/>
    </source>
</evidence>
<gene>
    <name evidence="8" type="primary">atsA_1</name>
    <name evidence="8" type="ORF">MELA_00952</name>
</gene>
<dbReference type="GO" id="GO:0046872">
    <property type="term" value="F:metal ion binding"/>
    <property type="evidence" value="ECO:0007669"/>
    <property type="project" value="UniProtKB-KW"/>
</dbReference>
<sequence length="818" mass="89250">MRYTHKIYLALVGSFTALMLAGTAAPGFAQGGAPGKVVLPANRIVLPIPEPRYPHSAVLNARNATPPPRFEVKAPAKAPNVLIVLIDDMGFGQSGAFGGPIRMPTVERLAAGGLRYNQFHTTALCSPTRAALLTGRNHHVNNLGSITETATAFPGQTGQRPNSVAPLAEMLRLNGYSTAAFGKSHETAAWEVSPSGPTDRWPTRSGFDKFYGFIGGETNQWAPLIYEGLNHVEPPTDPNYHFMTDMTNQAIAWVQYQKSLTPDKPFFIYFAPGATHAPHHVPKAWIVKYKGKFDQGWDALREETLARQKRLGVVPPETTLAPKPAAITDWAALSPDEKKLFARQMEVFAGFGEYTDTEIGRLVQAIQDVGQLDNTLIFYIVGDNGASAEGGINGLFNEYTYFNQVPETVQDVLKHYDELGGPTTYPHYAAGWAVAGDTPFTWTKQVASNYGGTRNGMVIHWPKGIAAKGEVQSQWHHVIDIAPTILEAAGLPEPKSVNGTPQTPIEGVSMVYTFTDPKAPSRHTTQYFEIFGNRAIYHEGWLAGTVHRAPWEYTNRATFENDAWELYDTRTDFSLADDLAAKNSEKLKELQSLFLKEAVTYSVLPLDDRLLERFNAAMVGRPDLMAGRTSLTVYQGMTGMSENAFINLKNRSHTITAEVEIPQKGANGVILAQAGRFGGWSLYVKDGKPTYTYNRLGLERYTVATTQVLPAGTATIRYEFVYNGGGMGKGGTGTLFVNGKKAATGQIERTQCCAFSADEGADVGADEGTPVTEVYTAPFRFSGKITRVTIEVGETKTADQGNPEHTHNAATLKRAPAD</sequence>
<dbReference type="Gene3D" id="3.40.720.10">
    <property type="entry name" value="Alkaline Phosphatase, subunit A"/>
    <property type="match status" value="1"/>
</dbReference>
<evidence type="ECO:0000256" key="2">
    <source>
        <dbReference type="ARBA" id="ARBA00022723"/>
    </source>
</evidence>
<evidence type="ECO:0000256" key="3">
    <source>
        <dbReference type="ARBA" id="ARBA00022801"/>
    </source>
</evidence>
<dbReference type="InterPro" id="IPR024607">
    <property type="entry name" value="Sulfatase_CS"/>
</dbReference>
<organism evidence="8 9">
    <name type="scientific">Candidatus Methylomirabilis lanthanidiphila</name>
    <dbReference type="NCBI Taxonomy" id="2211376"/>
    <lineage>
        <taxon>Bacteria</taxon>
        <taxon>Candidatus Methylomirabilota</taxon>
        <taxon>Candidatus Methylomirabilia</taxon>
        <taxon>Candidatus Methylomirabilales</taxon>
        <taxon>Candidatus Methylomirabilaceae</taxon>
        <taxon>Candidatus Methylomirabilis</taxon>
    </lineage>
</organism>
<dbReference type="PANTHER" id="PTHR42693">
    <property type="entry name" value="ARYLSULFATASE FAMILY MEMBER"/>
    <property type="match status" value="1"/>
</dbReference>
<evidence type="ECO:0000256" key="6">
    <source>
        <dbReference type="SAM" id="SignalP"/>
    </source>
</evidence>
<evidence type="ECO:0000256" key="1">
    <source>
        <dbReference type="ARBA" id="ARBA00008779"/>
    </source>
</evidence>
<dbReference type="Pfam" id="PF00884">
    <property type="entry name" value="Sulfatase"/>
    <property type="match status" value="1"/>
</dbReference>
<feature type="chain" id="PRO_5021762123" evidence="6">
    <location>
        <begin position="30"/>
        <end position="818"/>
    </location>
</feature>
<keyword evidence="4" id="KW-0106">Calcium</keyword>
<dbReference type="InterPro" id="IPR017850">
    <property type="entry name" value="Alkaline_phosphatase_core_sf"/>
</dbReference>
<dbReference type="SUPFAM" id="SSF53649">
    <property type="entry name" value="Alkaline phosphatase-like"/>
    <property type="match status" value="1"/>
</dbReference>
<evidence type="ECO:0000256" key="5">
    <source>
        <dbReference type="SAM" id="MobiDB-lite"/>
    </source>
</evidence>
<keyword evidence="2" id="KW-0479">Metal-binding</keyword>
<reference evidence="8 9" key="1">
    <citation type="submission" date="2019-07" db="EMBL/GenBank/DDBJ databases">
        <authorList>
            <person name="Cremers G."/>
        </authorList>
    </citation>
    <scope>NUCLEOTIDE SEQUENCE [LARGE SCALE GENOMIC DNA]</scope>
</reference>
<evidence type="ECO:0000313" key="8">
    <source>
        <dbReference type="EMBL" id="VUZ84579.1"/>
    </source>
</evidence>
<dbReference type="Proteomes" id="UP000334340">
    <property type="component" value="Unassembled WGS sequence"/>
</dbReference>
<accession>A0A564ZGX8</accession>
<keyword evidence="3 8" id="KW-0378">Hydrolase</keyword>
<dbReference type="GO" id="GO:0004065">
    <property type="term" value="F:arylsulfatase activity"/>
    <property type="evidence" value="ECO:0007669"/>
    <property type="project" value="UniProtKB-EC"/>
</dbReference>
<dbReference type="CDD" id="cd16025">
    <property type="entry name" value="PAS_like"/>
    <property type="match status" value="1"/>
</dbReference>
<dbReference type="InterPro" id="IPR050738">
    <property type="entry name" value="Sulfatase"/>
</dbReference>
<proteinExistence type="inferred from homology"/>
<feature type="compositionally biased region" description="Basic and acidic residues" evidence="5">
    <location>
        <begin position="795"/>
        <end position="807"/>
    </location>
</feature>
<feature type="signal peptide" evidence="6">
    <location>
        <begin position="1"/>
        <end position="29"/>
    </location>
</feature>
<keyword evidence="6" id="KW-0732">Signal</keyword>
<dbReference type="PROSITE" id="PS00523">
    <property type="entry name" value="SULFATASE_1"/>
    <property type="match status" value="1"/>
</dbReference>
<dbReference type="Gene3D" id="3.30.1120.10">
    <property type="match status" value="1"/>
</dbReference>
<dbReference type="EMBL" id="CABIKM010000015">
    <property type="protein sequence ID" value="VUZ84579.1"/>
    <property type="molecule type" value="Genomic_DNA"/>
</dbReference>
<dbReference type="PANTHER" id="PTHR42693:SF43">
    <property type="entry name" value="BLL2667 PROTEIN"/>
    <property type="match status" value="1"/>
</dbReference>
<comment type="similarity">
    <text evidence="1">Belongs to the sulfatase family.</text>
</comment>
<evidence type="ECO:0000259" key="7">
    <source>
        <dbReference type="Pfam" id="PF00884"/>
    </source>
</evidence>
<dbReference type="AlphaFoldDB" id="A0A564ZGX8"/>
<dbReference type="InterPro" id="IPR000917">
    <property type="entry name" value="Sulfatase_N"/>
</dbReference>
<dbReference type="EC" id="3.1.6.1" evidence="8"/>
<feature type="region of interest" description="Disordered" evidence="5">
    <location>
        <begin position="795"/>
        <end position="818"/>
    </location>
</feature>
<name>A0A564ZGX8_9BACT</name>
<keyword evidence="9" id="KW-1185">Reference proteome</keyword>
<protein>
    <submittedName>
        <fullName evidence="8">Arylsulfatase</fullName>
        <ecNumber evidence="8">3.1.6.1</ecNumber>
    </submittedName>
</protein>